<evidence type="ECO:0008006" key="4">
    <source>
        <dbReference type="Google" id="ProtNLM"/>
    </source>
</evidence>
<proteinExistence type="predicted"/>
<keyword evidence="3" id="KW-1185">Reference proteome</keyword>
<evidence type="ECO:0000313" key="2">
    <source>
        <dbReference type="EMBL" id="GAA2100456.1"/>
    </source>
</evidence>
<reference evidence="3" key="1">
    <citation type="journal article" date="2019" name="Int. J. Syst. Evol. Microbiol.">
        <title>The Global Catalogue of Microorganisms (GCM) 10K type strain sequencing project: providing services to taxonomists for standard genome sequencing and annotation.</title>
        <authorList>
            <consortium name="The Broad Institute Genomics Platform"/>
            <consortium name="The Broad Institute Genome Sequencing Center for Infectious Disease"/>
            <person name="Wu L."/>
            <person name="Ma J."/>
        </authorList>
    </citation>
    <scope>NUCLEOTIDE SEQUENCE [LARGE SCALE GENOMIC DNA]</scope>
    <source>
        <strain evidence="3">JCM 15478</strain>
    </source>
</reference>
<protein>
    <recommendedName>
        <fullName evidence="4">DUF4878 domain-containing protein</fullName>
    </recommendedName>
</protein>
<accession>A0ABP5IKY1</accession>
<sequence>MNDRIRSSLAWVLHSPRRLVAVLGAVVLVLVLVAALDGEDEHQEQDAKPAPSRSAPRSSAPASPSPSTPPDLNAALDTGRAVVALWASHQDRDAWLRDLKPHVTERFAARLASVDPDRIESRKIGKARNTDTGGDTLTSVAVSTDAGPVTVNLMWQGERWWAYAIEPGAQPEA</sequence>
<dbReference type="EMBL" id="BAAAPE010000023">
    <property type="protein sequence ID" value="GAA2100456.1"/>
    <property type="molecule type" value="Genomic_DNA"/>
</dbReference>
<evidence type="ECO:0000313" key="3">
    <source>
        <dbReference type="Proteomes" id="UP001500016"/>
    </source>
</evidence>
<feature type="region of interest" description="Disordered" evidence="1">
    <location>
        <begin position="39"/>
        <end position="74"/>
    </location>
</feature>
<evidence type="ECO:0000256" key="1">
    <source>
        <dbReference type="SAM" id="MobiDB-lite"/>
    </source>
</evidence>
<comment type="caution">
    <text evidence="2">The sequence shown here is derived from an EMBL/GenBank/DDBJ whole genome shotgun (WGS) entry which is preliminary data.</text>
</comment>
<name>A0ABP5IKY1_9ACTN</name>
<dbReference type="RefSeq" id="WP_344534533.1">
    <property type="nucleotide sequence ID" value="NZ_BAAAPE010000023.1"/>
</dbReference>
<organism evidence="2 3">
    <name type="scientific">Streptomyces albiaxialis</name>
    <dbReference type="NCBI Taxonomy" id="329523"/>
    <lineage>
        <taxon>Bacteria</taxon>
        <taxon>Bacillati</taxon>
        <taxon>Actinomycetota</taxon>
        <taxon>Actinomycetes</taxon>
        <taxon>Kitasatosporales</taxon>
        <taxon>Streptomycetaceae</taxon>
        <taxon>Streptomyces</taxon>
    </lineage>
</organism>
<feature type="compositionally biased region" description="Low complexity" evidence="1">
    <location>
        <begin position="49"/>
        <end position="62"/>
    </location>
</feature>
<dbReference type="Proteomes" id="UP001500016">
    <property type="component" value="Unassembled WGS sequence"/>
</dbReference>
<gene>
    <name evidence="2" type="ORF">GCM10009801_73000</name>
</gene>